<accession>A0A151T4C3</accession>
<dbReference type="Pfam" id="PF14291">
    <property type="entry name" value="DUF4371"/>
    <property type="match status" value="1"/>
</dbReference>
<sequence>MSSSNKGNFLELSNFLANHNKVIHKVIKKNAHENLKLTVPTIHKDIIRSTTSETTKAILLVIVAKKHIGVALFFNLVANIFNIVGASCIETPEHQKKNKRKIFCKIKSKKIAKRKSQRSENLVKNSSRFWFPERAVLISERAVMGVNFVRDLGVRNGSTWNKVKEHQSPHLAPSLSLLPSMIDVLEIVEEDGISLEQKGEACALLNSMQTFEFVFTLHLMLVLVSKQRLQAMRDDGWSSLLNNVPSFCEKHSIVVLNMNDTFQTQERLQELNNHFTEVNTELLLCVACINPRDSFSIFDKEKLIELALILLVATASIERAFSAMNIYHQELDAKSYERRMIK</sequence>
<evidence type="ECO:0000313" key="2">
    <source>
        <dbReference type="EMBL" id="KYP61905.1"/>
    </source>
</evidence>
<proteinExistence type="predicted"/>
<dbReference type="AlphaFoldDB" id="A0A151T4C3"/>
<dbReference type="PANTHER" id="PTHR11697">
    <property type="entry name" value="GENERAL TRANSCRIPTION FACTOR 2-RELATED ZINC FINGER PROTEIN"/>
    <property type="match status" value="1"/>
</dbReference>
<gene>
    <name evidence="2" type="ORF">KK1_016419</name>
</gene>
<dbReference type="EMBL" id="CM003610">
    <property type="protein sequence ID" value="KYP61905.1"/>
    <property type="molecule type" value="Genomic_DNA"/>
</dbReference>
<reference evidence="2 3" key="1">
    <citation type="journal article" date="2012" name="Nat. Biotechnol.">
        <title>Draft genome sequence of pigeonpea (Cajanus cajan), an orphan legume crop of resource-poor farmers.</title>
        <authorList>
            <person name="Varshney R.K."/>
            <person name="Chen W."/>
            <person name="Li Y."/>
            <person name="Bharti A.K."/>
            <person name="Saxena R.K."/>
            <person name="Schlueter J.A."/>
            <person name="Donoghue M.T."/>
            <person name="Azam S."/>
            <person name="Fan G."/>
            <person name="Whaley A.M."/>
            <person name="Farmer A.D."/>
            <person name="Sheridan J."/>
            <person name="Iwata A."/>
            <person name="Tuteja R."/>
            <person name="Penmetsa R.V."/>
            <person name="Wu W."/>
            <person name="Upadhyaya H.D."/>
            <person name="Yang S.P."/>
            <person name="Shah T."/>
            <person name="Saxena K.B."/>
            <person name="Michael T."/>
            <person name="McCombie W.R."/>
            <person name="Yang B."/>
            <person name="Zhang G."/>
            <person name="Yang H."/>
            <person name="Wang J."/>
            <person name="Spillane C."/>
            <person name="Cook D.R."/>
            <person name="May G.D."/>
            <person name="Xu X."/>
            <person name="Jackson S.A."/>
        </authorList>
    </citation>
    <scope>NUCLEOTIDE SEQUENCE [LARGE SCALE GENOMIC DNA]</scope>
    <source>
        <strain evidence="3">cv. Asha</strain>
    </source>
</reference>
<organism evidence="2 3">
    <name type="scientific">Cajanus cajan</name>
    <name type="common">Pigeon pea</name>
    <name type="synonym">Cajanus indicus</name>
    <dbReference type="NCBI Taxonomy" id="3821"/>
    <lineage>
        <taxon>Eukaryota</taxon>
        <taxon>Viridiplantae</taxon>
        <taxon>Streptophyta</taxon>
        <taxon>Embryophyta</taxon>
        <taxon>Tracheophyta</taxon>
        <taxon>Spermatophyta</taxon>
        <taxon>Magnoliopsida</taxon>
        <taxon>eudicotyledons</taxon>
        <taxon>Gunneridae</taxon>
        <taxon>Pentapetalae</taxon>
        <taxon>rosids</taxon>
        <taxon>fabids</taxon>
        <taxon>Fabales</taxon>
        <taxon>Fabaceae</taxon>
        <taxon>Papilionoideae</taxon>
        <taxon>50 kb inversion clade</taxon>
        <taxon>NPAAA clade</taxon>
        <taxon>indigoferoid/millettioid clade</taxon>
        <taxon>Phaseoleae</taxon>
        <taxon>Cajanus</taxon>
    </lineage>
</organism>
<dbReference type="InterPro" id="IPR055298">
    <property type="entry name" value="AtLOH3-like"/>
</dbReference>
<dbReference type="OMA" id="CINPRDS"/>
<dbReference type="PANTHER" id="PTHR11697:SF230">
    <property type="entry name" value="ZINC FINGER, MYM DOMAIN CONTAINING 1"/>
    <property type="match status" value="1"/>
</dbReference>
<name>A0A151T4C3_CAJCA</name>
<protein>
    <recommendedName>
        <fullName evidence="1">DUF4371 domain-containing protein</fullName>
    </recommendedName>
</protein>
<keyword evidence="3" id="KW-1185">Reference proteome</keyword>
<dbReference type="InterPro" id="IPR025398">
    <property type="entry name" value="DUF4371"/>
</dbReference>
<evidence type="ECO:0000259" key="1">
    <source>
        <dbReference type="Pfam" id="PF14291"/>
    </source>
</evidence>
<dbReference type="Gramene" id="C.cajan_15952.t">
    <property type="protein sequence ID" value="C.cajan_15952.t"/>
    <property type="gene ID" value="C.cajan_15952"/>
</dbReference>
<dbReference type="Proteomes" id="UP000075243">
    <property type="component" value="Chromosome 8"/>
</dbReference>
<evidence type="ECO:0000313" key="3">
    <source>
        <dbReference type="Proteomes" id="UP000075243"/>
    </source>
</evidence>
<feature type="domain" description="DUF4371" evidence="1">
    <location>
        <begin position="3"/>
        <end position="59"/>
    </location>
</feature>